<evidence type="ECO:0000256" key="6">
    <source>
        <dbReference type="PIRSR" id="PIRSR004846-1"/>
    </source>
</evidence>
<feature type="binding site" evidence="6">
    <location>
        <position position="50"/>
    </location>
    <ligand>
        <name>molybdate</name>
        <dbReference type="ChEBI" id="CHEBI:36264"/>
    </ligand>
</feature>
<dbReference type="Pfam" id="PF13531">
    <property type="entry name" value="SBP_bac_11"/>
    <property type="match status" value="1"/>
</dbReference>
<organism evidence="7 8">
    <name type="scientific">Jannaschia helgolandensis</name>
    <dbReference type="NCBI Taxonomy" id="188906"/>
    <lineage>
        <taxon>Bacteria</taxon>
        <taxon>Pseudomonadati</taxon>
        <taxon>Pseudomonadota</taxon>
        <taxon>Alphaproteobacteria</taxon>
        <taxon>Rhodobacterales</taxon>
        <taxon>Roseobacteraceae</taxon>
        <taxon>Jannaschia</taxon>
    </lineage>
</organism>
<name>A0A1H7L9M6_9RHOB</name>
<evidence type="ECO:0000313" key="7">
    <source>
        <dbReference type="EMBL" id="SEK95682.1"/>
    </source>
</evidence>
<keyword evidence="8" id="KW-1185">Reference proteome</keyword>
<dbReference type="PIRSF" id="PIRSF004846">
    <property type="entry name" value="ModA"/>
    <property type="match status" value="1"/>
</dbReference>
<keyword evidence="2 6" id="KW-0500">Molybdenum</keyword>
<evidence type="ECO:0000256" key="4">
    <source>
        <dbReference type="ARBA" id="ARBA00022729"/>
    </source>
</evidence>
<evidence type="ECO:0000313" key="8">
    <source>
        <dbReference type="Proteomes" id="UP000199283"/>
    </source>
</evidence>
<protein>
    <submittedName>
        <fullName evidence="7">Molybdate transport system substrate-binding protein</fullName>
    </submittedName>
</protein>
<dbReference type="Proteomes" id="UP000199283">
    <property type="component" value="Unassembled WGS sequence"/>
</dbReference>
<evidence type="ECO:0000256" key="5">
    <source>
        <dbReference type="ARBA" id="ARBA00062515"/>
    </source>
</evidence>
<sequence length="259" mass="26390">MHRPVHSKPMMGRLILSDITRRAALASGAALAFTGPVLANAQVSVFAAASLKPALDEIAAGWDVTLSYAGSGTLARQVAAGAPADVVLLAATDWMNWLAGQNVLVGDPVPVAGNRLVLVGPAGVGRVMLSGRGISAALGPGRLAMGDPMSVPAGRYAQQALETLGLWTGLSDRLLLTTDVRAALAYVARGDVPLGVVYKSDAVGTGVEVAATFPADSHAPILYLAACVTARPEAAEFLSHLRASGDILAAYGFTAAPTE</sequence>
<dbReference type="Gene3D" id="3.40.190.10">
    <property type="entry name" value="Periplasmic binding protein-like II"/>
    <property type="match status" value="2"/>
</dbReference>
<dbReference type="AlphaFoldDB" id="A0A1H7L9M6"/>
<dbReference type="NCBIfam" id="TIGR01256">
    <property type="entry name" value="modA"/>
    <property type="match status" value="1"/>
</dbReference>
<feature type="binding site" evidence="6">
    <location>
        <position position="198"/>
    </location>
    <ligand>
        <name>molybdate</name>
        <dbReference type="ChEBI" id="CHEBI:36264"/>
    </ligand>
</feature>
<feature type="binding site" evidence="6">
    <location>
        <position position="71"/>
    </location>
    <ligand>
        <name>molybdate</name>
        <dbReference type="ChEBI" id="CHEBI:36264"/>
    </ligand>
</feature>
<feature type="binding site" evidence="6">
    <location>
        <position position="153"/>
    </location>
    <ligand>
        <name>molybdate</name>
        <dbReference type="ChEBI" id="CHEBI:36264"/>
    </ligand>
</feature>
<dbReference type="InterPro" id="IPR050682">
    <property type="entry name" value="ModA/WtpA"/>
</dbReference>
<dbReference type="FunFam" id="3.40.190.10:FF:000035">
    <property type="entry name" value="Molybdate ABC transporter substrate-binding protein"/>
    <property type="match status" value="1"/>
</dbReference>
<keyword evidence="4" id="KW-0732">Signal</keyword>
<dbReference type="GO" id="GO:0046872">
    <property type="term" value="F:metal ion binding"/>
    <property type="evidence" value="ECO:0007669"/>
    <property type="project" value="UniProtKB-KW"/>
</dbReference>
<gene>
    <name evidence="7" type="ORF">SAMN04488526_1658</name>
</gene>
<accession>A0A1H7L9M6</accession>
<dbReference type="GO" id="GO:0030973">
    <property type="term" value="F:molybdate ion binding"/>
    <property type="evidence" value="ECO:0007669"/>
    <property type="project" value="TreeGrafter"/>
</dbReference>
<dbReference type="GO" id="GO:1901359">
    <property type="term" value="F:tungstate binding"/>
    <property type="evidence" value="ECO:0007669"/>
    <property type="project" value="UniProtKB-ARBA"/>
</dbReference>
<proteinExistence type="inferred from homology"/>
<dbReference type="PANTHER" id="PTHR30632:SF17">
    <property type="entry name" value="MOLYBDATE-BINDING PROTEIN MODA"/>
    <property type="match status" value="1"/>
</dbReference>
<reference evidence="7 8" key="1">
    <citation type="submission" date="2016-10" db="EMBL/GenBank/DDBJ databases">
        <authorList>
            <person name="de Groot N.N."/>
        </authorList>
    </citation>
    <scope>NUCLEOTIDE SEQUENCE [LARGE SCALE GENOMIC DNA]</scope>
    <source>
        <strain evidence="7 8">DSM 14858</strain>
    </source>
</reference>
<keyword evidence="3 6" id="KW-0479">Metal-binding</keyword>
<dbReference type="EMBL" id="FNZQ01000002">
    <property type="protein sequence ID" value="SEK95682.1"/>
    <property type="molecule type" value="Genomic_DNA"/>
</dbReference>
<evidence type="ECO:0000256" key="3">
    <source>
        <dbReference type="ARBA" id="ARBA00022723"/>
    </source>
</evidence>
<dbReference type="SUPFAM" id="SSF53850">
    <property type="entry name" value="Periplasmic binding protein-like II"/>
    <property type="match status" value="1"/>
</dbReference>
<feature type="binding site" evidence="6">
    <location>
        <position position="180"/>
    </location>
    <ligand>
        <name>molybdate</name>
        <dbReference type="ChEBI" id="CHEBI:36264"/>
    </ligand>
</feature>
<dbReference type="GO" id="GO:0030288">
    <property type="term" value="C:outer membrane-bounded periplasmic space"/>
    <property type="evidence" value="ECO:0007669"/>
    <property type="project" value="TreeGrafter"/>
</dbReference>
<comment type="subunit">
    <text evidence="5">The complex is composed of two ATP-binding proteins (ModC), two transmembrane proteins (ModB) and a solute-binding protein (ModA).</text>
</comment>
<dbReference type="STRING" id="188906.SAMN04488526_1658"/>
<dbReference type="InterPro" id="IPR005950">
    <property type="entry name" value="ModA"/>
</dbReference>
<dbReference type="GO" id="GO:0015689">
    <property type="term" value="P:molybdate ion transport"/>
    <property type="evidence" value="ECO:0007669"/>
    <property type="project" value="InterPro"/>
</dbReference>
<comment type="similarity">
    <text evidence="1">Belongs to the bacterial solute-binding protein ModA family.</text>
</comment>
<evidence type="ECO:0000256" key="2">
    <source>
        <dbReference type="ARBA" id="ARBA00022505"/>
    </source>
</evidence>
<evidence type="ECO:0000256" key="1">
    <source>
        <dbReference type="ARBA" id="ARBA00009175"/>
    </source>
</evidence>
<dbReference type="PANTHER" id="PTHR30632">
    <property type="entry name" value="MOLYBDATE-BINDING PERIPLASMIC PROTEIN"/>
    <property type="match status" value="1"/>
</dbReference>